<gene>
    <name evidence="6" type="ORF">FNK824_LOCUS22097</name>
    <name evidence="5" type="ORF">SEV965_LOCUS33423</name>
</gene>
<comment type="caution">
    <text evidence="5">The sequence shown here is derived from an EMBL/GenBank/DDBJ whole genome shotgun (WGS) entry which is preliminary data.</text>
</comment>
<dbReference type="InterPro" id="IPR011989">
    <property type="entry name" value="ARM-like"/>
</dbReference>
<proteinExistence type="inferred from homology"/>
<evidence type="ECO:0000256" key="4">
    <source>
        <dbReference type="ARBA" id="ARBA00038356"/>
    </source>
</evidence>
<evidence type="ECO:0000256" key="2">
    <source>
        <dbReference type="ARBA" id="ARBA00022723"/>
    </source>
</evidence>
<keyword evidence="2" id="KW-0479">Metal-binding</keyword>
<dbReference type="PANTHER" id="PTHR20883">
    <property type="entry name" value="PHYTANOYL-COA DIOXYGENASE DOMAIN CONTAINING 1"/>
    <property type="match status" value="1"/>
</dbReference>
<keyword evidence="3" id="KW-0408">Iron</keyword>
<sequence>MNTPYLLTDKQIQDFLINGYLVLQPISLDANFHSSIFTQTLSIFNDEGNPGNNILPRIPQLQNVFNDPVVSGALESLLGPKYTMQPHRFPHLTKPGTEDQPWHKDSYFLYPKPLRHHQLRYVMAMYYPQDVPLEMGPTAVRPRSQYDAADWVYDRNKTPPEDVDIKTDKQHDVRMVCTAGTVVLIHYDIIHKGTANRTKDSYRFMFKFQFNRLEEPTKPTWNHDPTNAVYDAADAGLLQPIVKHVWNWMMGGTMMIQQSSTEQDIINWKIQLHNKDSETRLNAAYNLALSNEYHVLIEQLSNNKEIYRLEAAYALTACRYNKNVINELQTVLKKEEKNEDQAYCIAFIFSEMGSIALETLPLLVHVLEITDSWLLKKYCCQALGTIQSNNQNDVDIVVRCLIHILLDRDQQLDTVNRSHARITAALSLANIGAKAAEATLVLKDALYFDQNRYVNGNALLALERIGTSEALKIIIPARRIWQATMKQVMLEEDIALLEHRRLTSTQSQSTSNLTYELVVEIIVNILILITVILN</sequence>
<evidence type="ECO:0000313" key="6">
    <source>
        <dbReference type="EMBL" id="CAF3930119.1"/>
    </source>
</evidence>
<dbReference type="SUPFAM" id="SSF48371">
    <property type="entry name" value="ARM repeat"/>
    <property type="match status" value="1"/>
</dbReference>
<comment type="cofactor">
    <cofactor evidence="1">
        <name>Fe cation</name>
        <dbReference type="ChEBI" id="CHEBI:24875"/>
    </cofactor>
</comment>
<dbReference type="InterPro" id="IPR016024">
    <property type="entry name" value="ARM-type_fold"/>
</dbReference>
<evidence type="ECO:0000313" key="7">
    <source>
        <dbReference type="Proteomes" id="UP000663889"/>
    </source>
</evidence>
<dbReference type="EMBL" id="CAJNOU010004534">
    <property type="protein sequence ID" value="CAF1445329.1"/>
    <property type="molecule type" value="Genomic_DNA"/>
</dbReference>
<dbReference type="GO" id="GO:0046872">
    <property type="term" value="F:metal ion binding"/>
    <property type="evidence" value="ECO:0007669"/>
    <property type="project" value="UniProtKB-KW"/>
</dbReference>
<protein>
    <recommendedName>
        <fullName evidence="8">Phytanoyl-CoA dioxygenase</fullName>
    </recommendedName>
</protein>
<dbReference type="AlphaFoldDB" id="A0A815P7Y2"/>
<evidence type="ECO:0000313" key="5">
    <source>
        <dbReference type="EMBL" id="CAF1445329.1"/>
    </source>
</evidence>
<dbReference type="Gene3D" id="2.60.120.620">
    <property type="entry name" value="q2cbj1_9rhob like domain"/>
    <property type="match status" value="1"/>
</dbReference>
<dbReference type="PANTHER" id="PTHR20883:SF15">
    <property type="entry name" value="PHYTANOYL-COA DIOXYGENASE DOMAIN-CONTAINING PROTEIN 1"/>
    <property type="match status" value="1"/>
</dbReference>
<accession>A0A815P7Y2</accession>
<dbReference type="Gene3D" id="1.25.10.10">
    <property type="entry name" value="Leucine-rich Repeat Variant"/>
    <property type="match status" value="1"/>
</dbReference>
<dbReference type="InterPro" id="IPR008775">
    <property type="entry name" value="Phytyl_CoA_dOase-like"/>
</dbReference>
<dbReference type="Pfam" id="PF05721">
    <property type="entry name" value="PhyH"/>
    <property type="match status" value="1"/>
</dbReference>
<evidence type="ECO:0008006" key="8">
    <source>
        <dbReference type="Google" id="ProtNLM"/>
    </source>
</evidence>
<name>A0A815P7Y2_9BILA</name>
<evidence type="ECO:0000256" key="1">
    <source>
        <dbReference type="ARBA" id="ARBA00001962"/>
    </source>
</evidence>
<reference evidence="5" key="1">
    <citation type="submission" date="2021-02" db="EMBL/GenBank/DDBJ databases">
        <authorList>
            <person name="Nowell W R."/>
        </authorList>
    </citation>
    <scope>NUCLEOTIDE SEQUENCE</scope>
</reference>
<dbReference type="EMBL" id="CAJOBE010004400">
    <property type="protein sequence ID" value="CAF3930119.1"/>
    <property type="molecule type" value="Genomic_DNA"/>
</dbReference>
<organism evidence="5 7">
    <name type="scientific">Rotaria sordida</name>
    <dbReference type="NCBI Taxonomy" id="392033"/>
    <lineage>
        <taxon>Eukaryota</taxon>
        <taxon>Metazoa</taxon>
        <taxon>Spiralia</taxon>
        <taxon>Gnathifera</taxon>
        <taxon>Rotifera</taxon>
        <taxon>Eurotatoria</taxon>
        <taxon>Bdelloidea</taxon>
        <taxon>Philodinida</taxon>
        <taxon>Philodinidae</taxon>
        <taxon>Rotaria</taxon>
    </lineage>
</organism>
<dbReference type="Proteomes" id="UP000663874">
    <property type="component" value="Unassembled WGS sequence"/>
</dbReference>
<evidence type="ECO:0000256" key="3">
    <source>
        <dbReference type="ARBA" id="ARBA00023004"/>
    </source>
</evidence>
<dbReference type="Proteomes" id="UP000663889">
    <property type="component" value="Unassembled WGS sequence"/>
</dbReference>
<dbReference type="SUPFAM" id="SSF51197">
    <property type="entry name" value="Clavaminate synthase-like"/>
    <property type="match status" value="1"/>
</dbReference>
<comment type="similarity">
    <text evidence="4">Belongs to the PhyH family. PHYHD1 subfamily.</text>
</comment>